<dbReference type="InterPro" id="IPR050508">
    <property type="entry name" value="Methyltransf_Superfamily"/>
</dbReference>
<sequence>MARTAAFDQLADRYDAWFERHPAAYASELAAIRAVWPGGDLTLEIGVGTGRFAAPLGIRYGVDPSPAMRAKAQQRGITVLEGVAEALPFPDKTFDAALMVTTLCFTEDPEQALREAYRVLQPGGYLVVGFIDRTSALGQRYVALQHTHPFYRDARLLAADEVKHLLQTVGFTNLNWRQTLFSNPEVLQQADPVREGYGEGGFVVVCARRPLDLKHRRAR</sequence>
<name>A0A7V2B284_RHOMR</name>
<keyword evidence="2" id="KW-0808">Transferase</keyword>
<evidence type="ECO:0000259" key="1">
    <source>
        <dbReference type="Pfam" id="PF08241"/>
    </source>
</evidence>
<organism evidence="2">
    <name type="scientific">Rhodothermus marinus</name>
    <name type="common">Rhodothermus obamensis</name>
    <dbReference type="NCBI Taxonomy" id="29549"/>
    <lineage>
        <taxon>Bacteria</taxon>
        <taxon>Pseudomonadati</taxon>
        <taxon>Rhodothermota</taxon>
        <taxon>Rhodothermia</taxon>
        <taxon>Rhodothermales</taxon>
        <taxon>Rhodothermaceae</taxon>
        <taxon>Rhodothermus</taxon>
    </lineage>
</organism>
<dbReference type="SUPFAM" id="SSF53335">
    <property type="entry name" value="S-adenosyl-L-methionine-dependent methyltransferases"/>
    <property type="match status" value="1"/>
</dbReference>
<dbReference type="Pfam" id="PF08241">
    <property type="entry name" value="Methyltransf_11"/>
    <property type="match status" value="1"/>
</dbReference>
<evidence type="ECO:0000313" key="2">
    <source>
        <dbReference type="EMBL" id="HER96933.1"/>
    </source>
</evidence>
<proteinExistence type="predicted"/>
<keyword evidence="2" id="KW-0489">Methyltransferase</keyword>
<protein>
    <submittedName>
        <fullName evidence="2">Class I SAM-dependent methyltransferase</fullName>
    </submittedName>
</protein>
<dbReference type="InterPro" id="IPR029063">
    <property type="entry name" value="SAM-dependent_MTases_sf"/>
</dbReference>
<dbReference type="GO" id="GO:0008757">
    <property type="term" value="F:S-adenosylmethionine-dependent methyltransferase activity"/>
    <property type="evidence" value="ECO:0007669"/>
    <property type="project" value="InterPro"/>
</dbReference>
<comment type="caution">
    <text evidence="2">The sequence shown here is derived from an EMBL/GenBank/DDBJ whole genome shotgun (WGS) entry which is preliminary data.</text>
</comment>
<accession>A0A7V2B284</accession>
<reference evidence="2" key="1">
    <citation type="journal article" date="2020" name="mSystems">
        <title>Genome- and Community-Level Interaction Insights into Carbon Utilization and Element Cycling Functions of Hydrothermarchaeota in Hydrothermal Sediment.</title>
        <authorList>
            <person name="Zhou Z."/>
            <person name="Liu Y."/>
            <person name="Xu W."/>
            <person name="Pan J."/>
            <person name="Luo Z.H."/>
            <person name="Li M."/>
        </authorList>
    </citation>
    <scope>NUCLEOTIDE SEQUENCE [LARGE SCALE GENOMIC DNA]</scope>
    <source>
        <strain evidence="2">SpSt-143</strain>
    </source>
</reference>
<dbReference type="InterPro" id="IPR013216">
    <property type="entry name" value="Methyltransf_11"/>
</dbReference>
<feature type="domain" description="Methyltransferase type 11" evidence="1">
    <location>
        <begin position="43"/>
        <end position="128"/>
    </location>
</feature>
<dbReference type="EMBL" id="DSGB01000006">
    <property type="protein sequence ID" value="HER96933.1"/>
    <property type="molecule type" value="Genomic_DNA"/>
</dbReference>
<gene>
    <name evidence="2" type="ORF">ENO59_10570</name>
</gene>
<dbReference type="CDD" id="cd02440">
    <property type="entry name" value="AdoMet_MTases"/>
    <property type="match status" value="1"/>
</dbReference>
<dbReference type="GO" id="GO:0032259">
    <property type="term" value="P:methylation"/>
    <property type="evidence" value="ECO:0007669"/>
    <property type="project" value="UniProtKB-KW"/>
</dbReference>
<dbReference type="Gene3D" id="3.40.50.150">
    <property type="entry name" value="Vaccinia Virus protein VP39"/>
    <property type="match status" value="1"/>
</dbReference>
<dbReference type="PANTHER" id="PTHR42912:SF80">
    <property type="entry name" value="METHYLTRANSFERASE DOMAIN-CONTAINING PROTEIN"/>
    <property type="match status" value="1"/>
</dbReference>
<dbReference type="AlphaFoldDB" id="A0A7V2B284"/>
<dbReference type="PANTHER" id="PTHR42912">
    <property type="entry name" value="METHYLTRANSFERASE"/>
    <property type="match status" value="1"/>
</dbReference>